<gene>
    <name evidence="2" type="ORF">E1757_17975</name>
</gene>
<dbReference type="OrthoDB" id="581532at2"/>
<dbReference type="GO" id="GO:0030170">
    <property type="term" value="F:pyridoxal phosphate binding"/>
    <property type="evidence" value="ECO:0007669"/>
    <property type="project" value="InterPro"/>
</dbReference>
<dbReference type="Pfam" id="PF03473">
    <property type="entry name" value="MOSC"/>
    <property type="match status" value="1"/>
</dbReference>
<dbReference type="SUPFAM" id="SSF50800">
    <property type="entry name" value="PK beta-barrel domain-like"/>
    <property type="match status" value="1"/>
</dbReference>
<evidence type="ECO:0000259" key="1">
    <source>
        <dbReference type="PROSITE" id="PS51340"/>
    </source>
</evidence>
<dbReference type="InterPro" id="IPR011037">
    <property type="entry name" value="Pyrv_Knase-like_insert_dom_sf"/>
</dbReference>
<dbReference type="AlphaFoldDB" id="A0A4R5KMW4"/>
<name>A0A4R5KMW4_9BACL</name>
<dbReference type="PANTHER" id="PTHR36930:SF1">
    <property type="entry name" value="MOSC DOMAIN-CONTAINING PROTEIN"/>
    <property type="match status" value="1"/>
</dbReference>
<dbReference type="InterPro" id="IPR005303">
    <property type="entry name" value="MOCOS_middle"/>
</dbReference>
<dbReference type="GO" id="GO:0030151">
    <property type="term" value="F:molybdenum ion binding"/>
    <property type="evidence" value="ECO:0007669"/>
    <property type="project" value="InterPro"/>
</dbReference>
<dbReference type="InterPro" id="IPR005302">
    <property type="entry name" value="MoCF_Sase_C"/>
</dbReference>
<evidence type="ECO:0000313" key="3">
    <source>
        <dbReference type="Proteomes" id="UP000295636"/>
    </source>
</evidence>
<protein>
    <submittedName>
        <fullName evidence="2">MOSC domain-containing protein</fullName>
    </submittedName>
</protein>
<dbReference type="Proteomes" id="UP000295636">
    <property type="component" value="Unassembled WGS sequence"/>
</dbReference>
<sequence length="238" mass="27090">MSWLVGKIHEINRYPVKSFAGESLDMCDIETYGLYGDRFCAFYEGAGERWESYVTARAVPRMLAYRAKLIEGGVTVTSPDGRTFRWNEELLAEIQSISRRNLSMTSCPDRNFENGGLMAVDLANILIVTDVSLRKLESVWDKRLDPRRFRANLIVVLDEDALHENDWIGKRLSIGGAELQVDRYCKRCSMITLDPDTLERDATLLKQVHERLDLNFGVYASVIKTGQVRVGDNVYVAN</sequence>
<dbReference type="EMBL" id="SMRT01000008">
    <property type="protein sequence ID" value="TDF96275.1"/>
    <property type="molecule type" value="Genomic_DNA"/>
</dbReference>
<keyword evidence="3" id="KW-1185">Reference proteome</keyword>
<dbReference type="PROSITE" id="PS51340">
    <property type="entry name" value="MOSC"/>
    <property type="match status" value="1"/>
</dbReference>
<reference evidence="2 3" key="1">
    <citation type="submission" date="2019-03" db="EMBL/GenBank/DDBJ databases">
        <title>This is whole genome sequence of Paenibacillus sp MS74 strain.</title>
        <authorList>
            <person name="Trinh H.N."/>
        </authorList>
    </citation>
    <scope>NUCLEOTIDE SEQUENCE [LARGE SCALE GENOMIC DNA]</scope>
    <source>
        <strain evidence="2 3">MS74</strain>
    </source>
</reference>
<accession>A0A4R5KMW4</accession>
<proteinExistence type="predicted"/>
<dbReference type="GO" id="GO:0003824">
    <property type="term" value="F:catalytic activity"/>
    <property type="evidence" value="ECO:0007669"/>
    <property type="project" value="InterPro"/>
</dbReference>
<comment type="caution">
    <text evidence="2">The sequence shown here is derived from an EMBL/GenBank/DDBJ whole genome shotgun (WGS) entry which is preliminary data.</text>
</comment>
<organism evidence="2 3">
    <name type="scientific">Paenibacillus piri</name>
    <dbReference type="NCBI Taxonomy" id="2547395"/>
    <lineage>
        <taxon>Bacteria</taxon>
        <taxon>Bacillati</taxon>
        <taxon>Bacillota</taxon>
        <taxon>Bacilli</taxon>
        <taxon>Bacillales</taxon>
        <taxon>Paenibacillaceae</taxon>
        <taxon>Paenibacillus</taxon>
    </lineage>
</organism>
<feature type="domain" description="MOSC" evidence="1">
    <location>
        <begin position="99"/>
        <end position="237"/>
    </location>
</feature>
<dbReference type="InterPro" id="IPR052716">
    <property type="entry name" value="MOSC_domain"/>
</dbReference>
<dbReference type="RefSeq" id="WP_133230551.1">
    <property type="nucleotide sequence ID" value="NZ_SMRT01000008.1"/>
</dbReference>
<evidence type="ECO:0000313" key="2">
    <source>
        <dbReference type="EMBL" id="TDF96275.1"/>
    </source>
</evidence>
<dbReference type="PANTHER" id="PTHR36930">
    <property type="entry name" value="METAL-SULFUR CLUSTER BIOSYNTHESIS PROTEINS YUAD-RELATED"/>
    <property type="match status" value="1"/>
</dbReference>
<dbReference type="Gene3D" id="2.40.33.20">
    <property type="entry name" value="PK beta-barrel domain-like"/>
    <property type="match status" value="1"/>
</dbReference>
<dbReference type="Pfam" id="PF03476">
    <property type="entry name" value="MOSC_N"/>
    <property type="match status" value="1"/>
</dbReference>